<sequence>MLSLKKNVIIVIIDGGRVDTAMNSPTFTNLQSKFVFCPQSITYAPYTTGAMYAVLSGCYGNRTGVNSYWNVYKFKNNQFLTLVDYLSENNYYTYADAHSEIIIPKLRFNEFNIHNEQEIDLVEWHSKLLEKMNVIYNNGKNFFLYLHYSKIHTGISNEVLKIFDNFSKEYFENKELNIERYTKLFKNAEIYLNSIMNKIKDLGLLENSIILILSDHGIGVGEKIGERAYGAFCYDYTLKTFAYLYNADITPRTISSQVRHIDFMPTILEMLDIPINTSFEKLDGKSLMPIINGQNISEEFAFSETGNPLNEKAPPKTPNTKSIRNSKWKLIHNEHDNTKELYDLENDPNEENNLVGKNFEVEKELSKELLKYTNDQNC</sequence>
<dbReference type="InterPro" id="IPR050738">
    <property type="entry name" value="Sulfatase"/>
</dbReference>
<feature type="domain" description="Sulfatase N-terminal" evidence="2">
    <location>
        <begin position="6"/>
        <end position="273"/>
    </location>
</feature>
<comment type="similarity">
    <text evidence="1">Belongs to the sulfatase family.</text>
</comment>
<dbReference type="PANTHER" id="PTHR42693">
    <property type="entry name" value="ARYLSULFATASE FAMILY MEMBER"/>
    <property type="match status" value="1"/>
</dbReference>
<evidence type="ECO:0000259" key="2">
    <source>
        <dbReference type="Pfam" id="PF00884"/>
    </source>
</evidence>
<dbReference type="EMBL" id="UINC01035992">
    <property type="protein sequence ID" value="SVB29278.1"/>
    <property type="molecule type" value="Genomic_DNA"/>
</dbReference>
<proteinExistence type="inferred from homology"/>
<reference evidence="3" key="1">
    <citation type="submission" date="2018-05" db="EMBL/GenBank/DDBJ databases">
        <authorList>
            <person name="Lanie J.A."/>
            <person name="Ng W.-L."/>
            <person name="Kazmierczak K.M."/>
            <person name="Andrzejewski T.M."/>
            <person name="Davidsen T.M."/>
            <person name="Wayne K.J."/>
            <person name="Tettelin H."/>
            <person name="Glass J.I."/>
            <person name="Rusch D."/>
            <person name="Podicherti R."/>
            <person name="Tsui H.-C.T."/>
            <person name="Winkler M.E."/>
        </authorList>
    </citation>
    <scope>NUCLEOTIDE SEQUENCE</scope>
</reference>
<protein>
    <recommendedName>
        <fullName evidence="2">Sulfatase N-terminal domain-containing protein</fullName>
    </recommendedName>
</protein>
<accession>A0A382CSZ8</accession>
<evidence type="ECO:0000313" key="3">
    <source>
        <dbReference type="EMBL" id="SVB29278.1"/>
    </source>
</evidence>
<dbReference type="InterPro" id="IPR000917">
    <property type="entry name" value="Sulfatase_N"/>
</dbReference>
<evidence type="ECO:0000256" key="1">
    <source>
        <dbReference type="ARBA" id="ARBA00008779"/>
    </source>
</evidence>
<organism evidence="3">
    <name type="scientific">marine metagenome</name>
    <dbReference type="NCBI Taxonomy" id="408172"/>
    <lineage>
        <taxon>unclassified sequences</taxon>
        <taxon>metagenomes</taxon>
        <taxon>ecological metagenomes</taxon>
    </lineage>
</organism>
<dbReference type="InterPro" id="IPR017850">
    <property type="entry name" value="Alkaline_phosphatase_core_sf"/>
</dbReference>
<dbReference type="AlphaFoldDB" id="A0A382CSZ8"/>
<dbReference type="Pfam" id="PF00884">
    <property type="entry name" value="Sulfatase"/>
    <property type="match status" value="1"/>
</dbReference>
<dbReference type="PANTHER" id="PTHR42693:SF33">
    <property type="entry name" value="ARYLSULFATASE"/>
    <property type="match status" value="1"/>
</dbReference>
<name>A0A382CSZ8_9ZZZZ</name>
<dbReference type="Gene3D" id="3.40.720.10">
    <property type="entry name" value="Alkaline Phosphatase, subunit A"/>
    <property type="match status" value="2"/>
</dbReference>
<dbReference type="GO" id="GO:0004065">
    <property type="term" value="F:arylsulfatase activity"/>
    <property type="evidence" value="ECO:0007669"/>
    <property type="project" value="TreeGrafter"/>
</dbReference>
<gene>
    <name evidence="3" type="ORF">METZ01_LOCUS182132</name>
</gene>
<dbReference type="Gene3D" id="3.30.1120.10">
    <property type="match status" value="1"/>
</dbReference>
<dbReference type="SUPFAM" id="SSF53649">
    <property type="entry name" value="Alkaline phosphatase-like"/>
    <property type="match status" value="1"/>
</dbReference>